<organism evidence="8 9">
    <name type="scientific">Roseburia intestinalis L1-82</name>
    <dbReference type="NCBI Taxonomy" id="536231"/>
    <lineage>
        <taxon>Bacteria</taxon>
        <taxon>Bacillati</taxon>
        <taxon>Bacillota</taxon>
        <taxon>Clostridia</taxon>
        <taxon>Lachnospirales</taxon>
        <taxon>Lachnospiraceae</taxon>
        <taxon>Roseburia</taxon>
    </lineage>
</organism>
<dbReference type="AlphaFoldDB" id="C7GDK2"/>
<feature type="region of interest" description="Disordered" evidence="5">
    <location>
        <begin position="107"/>
        <end position="129"/>
    </location>
</feature>
<keyword evidence="4" id="KW-0788">Thiol protease</keyword>
<dbReference type="InterPro" id="IPR003646">
    <property type="entry name" value="SH3-like_bac-type"/>
</dbReference>
<accession>C7GDK2</accession>
<dbReference type="PROSITE" id="PS51935">
    <property type="entry name" value="NLPC_P60"/>
    <property type="match status" value="1"/>
</dbReference>
<evidence type="ECO:0000256" key="5">
    <source>
        <dbReference type="SAM" id="MobiDB-lite"/>
    </source>
</evidence>
<comment type="similarity">
    <text evidence="1">Belongs to the peptidase C40 family.</text>
</comment>
<dbReference type="PROSITE" id="PS51781">
    <property type="entry name" value="SH3B"/>
    <property type="match status" value="2"/>
</dbReference>
<sequence length="417" mass="44417">MINEVFRILWKGTDMKAKWVKAAGLLAAGSLVFSTAYIDGKPGVKDTQEVMAESTDSQIHEVSAGVSSTLAEQMENYTKQGTDLASGVTDVMSDYLSVTAADMVSVSESDRDMTASGQEDETQTEEEKQAQALAEAASAFGYTNLGIAQADGNINVREVPGTEAEIVGKLPNNAGCEIIGTDGDWTQIESGKVKGYVKSEYLLTGEAAIAKAQEVKQTVATVTTTTLYVRDETNTDSHVITMMPEGEELEVLEVLDGWVKINVDSDEGYVSSDYVSIATELPKAQTMTEVRYGQGVSDVRVSLVSYATQFVGNPYVWGGTSLTRGADCSGFVMSVFANYGISLPHSSRAQANCGTKISASDAQPGDLFFYGNGSSINHVAIYIGGGRVVHASSPKSGIKISGAYYRTPVKVVRVINN</sequence>
<dbReference type="Gene3D" id="2.30.30.40">
    <property type="entry name" value="SH3 Domains"/>
    <property type="match status" value="2"/>
</dbReference>
<protein>
    <submittedName>
        <fullName evidence="8">NlpC/P60 family protein</fullName>
    </submittedName>
</protein>
<dbReference type="Pfam" id="PF08239">
    <property type="entry name" value="SH3_3"/>
    <property type="match status" value="2"/>
</dbReference>
<evidence type="ECO:0000313" key="8">
    <source>
        <dbReference type="EMBL" id="EEV00098.1"/>
    </source>
</evidence>
<feature type="domain" description="NlpC/P60" evidence="7">
    <location>
        <begin position="297"/>
        <end position="417"/>
    </location>
</feature>
<reference evidence="8 9" key="1">
    <citation type="submission" date="2009-08" db="EMBL/GenBank/DDBJ databases">
        <authorList>
            <person name="Weinstock G."/>
            <person name="Sodergren E."/>
            <person name="Clifton S."/>
            <person name="Fulton L."/>
            <person name="Fulton B."/>
            <person name="Courtney L."/>
            <person name="Fronick C."/>
            <person name="Harrison M."/>
            <person name="Strong C."/>
            <person name="Farmer C."/>
            <person name="Delahaunty K."/>
            <person name="Markovic C."/>
            <person name="Hall O."/>
            <person name="Minx P."/>
            <person name="Tomlinson C."/>
            <person name="Mitreva M."/>
            <person name="Nelson J."/>
            <person name="Hou S."/>
            <person name="Wollam A."/>
            <person name="Pepin K.H."/>
            <person name="Johnson M."/>
            <person name="Bhonagiri V."/>
            <person name="Nash W.E."/>
            <person name="Warren W."/>
            <person name="Chinwalla A."/>
            <person name="Mardis E.R."/>
            <person name="Wilson R.K."/>
        </authorList>
    </citation>
    <scope>NUCLEOTIDE SEQUENCE [LARGE SCALE GENOMIC DNA]</scope>
    <source>
        <strain evidence="8 9">L1-82</strain>
    </source>
</reference>
<evidence type="ECO:0000259" key="7">
    <source>
        <dbReference type="PROSITE" id="PS51935"/>
    </source>
</evidence>
<dbReference type="HOGENOM" id="CLU_016043_13_0_9"/>
<evidence type="ECO:0000256" key="2">
    <source>
        <dbReference type="ARBA" id="ARBA00022670"/>
    </source>
</evidence>
<dbReference type="Gene3D" id="3.90.1720.10">
    <property type="entry name" value="endopeptidase domain like (from Nostoc punctiforme)"/>
    <property type="match status" value="1"/>
</dbReference>
<evidence type="ECO:0000259" key="6">
    <source>
        <dbReference type="PROSITE" id="PS51781"/>
    </source>
</evidence>
<dbReference type="EMBL" id="ABYJ02000153">
    <property type="protein sequence ID" value="EEV00098.1"/>
    <property type="molecule type" value="Genomic_DNA"/>
</dbReference>
<evidence type="ECO:0000256" key="3">
    <source>
        <dbReference type="ARBA" id="ARBA00022801"/>
    </source>
</evidence>
<dbReference type="Proteomes" id="UP000004828">
    <property type="component" value="Unassembled WGS sequence"/>
</dbReference>
<dbReference type="InterPro" id="IPR051202">
    <property type="entry name" value="Peptidase_C40"/>
</dbReference>
<dbReference type="PANTHER" id="PTHR47053:SF1">
    <property type="entry name" value="MUREIN DD-ENDOPEPTIDASE MEPH-RELATED"/>
    <property type="match status" value="1"/>
</dbReference>
<gene>
    <name evidence="8" type="ORF">ROSINTL182_08003</name>
</gene>
<proteinExistence type="inferred from homology"/>
<keyword evidence="3" id="KW-0378">Hydrolase</keyword>
<dbReference type="SMART" id="SM00287">
    <property type="entry name" value="SH3b"/>
    <property type="match status" value="2"/>
</dbReference>
<dbReference type="SUPFAM" id="SSF54001">
    <property type="entry name" value="Cysteine proteinases"/>
    <property type="match status" value="1"/>
</dbReference>
<dbReference type="Pfam" id="PF00877">
    <property type="entry name" value="NLPC_P60"/>
    <property type="match status" value="1"/>
</dbReference>
<dbReference type="GO" id="GO:0008234">
    <property type="term" value="F:cysteine-type peptidase activity"/>
    <property type="evidence" value="ECO:0007669"/>
    <property type="project" value="UniProtKB-KW"/>
</dbReference>
<evidence type="ECO:0000313" key="9">
    <source>
        <dbReference type="Proteomes" id="UP000004828"/>
    </source>
</evidence>
<evidence type="ECO:0000256" key="4">
    <source>
        <dbReference type="ARBA" id="ARBA00022807"/>
    </source>
</evidence>
<feature type="domain" description="SH3b" evidence="6">
    <location>
        <begin position="217"/>
        <end position="279"/>
    </location>
</feature>
<dbReference type="InterPro" id="IPR038765">
    <property type="entry name" value="Papain-like_cys_pep_sf"/>
</dbReference>
<evidence type="ECO:0000256" key="1">
    <source>
        <dbReference type="ARBA" id="ARBA00007074"/>
    </source>
</evidence>
<comment type="caution">
    <text evidence="8">The sequence shown here is derived from an EMBL/GenBank/DDBJ whole genome shotgun (WGS) entry which is preliminary data.</text>
</comment>
<dbReference type="InterPro" id="IPR000064">
    <property type="entry name" value="NLP_P60_dom"/>
</dbReference>
<name>C7GDK2_9FIRM</name>
<dbReference type="GO" id="GO:0006508">
    <property type="term" value="P:proteolysis"/>
    <property type="evidence" value="ECO:0007669"/>
    <property type="project" value="UniProtKB-KW"/>
</dbReference>
<keyword evidence="2" id="KW-0645">Protease</keyword>
<feature type="domain" description="SH3b" evidence="6">
    <location>
        <begin position="142"/>
        <end position="206"/>
    </location>
</feature>
<dbReference type="PANTHER" id="PTHR47053">
    <property type="entry name" value="MUREIN DD-ENDOPEPTIDASE MEPH-RELATED"/>
    <property type="match status" value="1"/>
</dbReference>